<dbReference type="eggNOG" id="COG0781">
    <property type="taxonomic scope" value="Bacteria"/>
</dbReference>
<keyword evidence="5 6" id="KW-0804">Transcription</keyword>
<dbReference type="Pfam" id="PF01029">
    <property type="entry name" value="NusB"/>
    <property type="match status" value="1"/>
</dbReference>
<gene>
    <name evidence="6 8" type="primary">nusB</name>
    <name evidence="8" type="ORF">TKV_c12080</name>
</gene>
<reference evidence="9" key="1">
    <citation type="journal article" date="2015" name="Genome Announc.">
        <title>Whole-Genome Sequences of 80 Environmental and Clinical Isolates of Burkholderia pseudomallei.</title>
        <authorList>
            <person name="Johnson S.L."/>
            <person name="Baker A.L."/>
            <person name="Chain P.S."/>
            <person name="Currie B.J."/>
            <person name="Daligault H.E."/>
            <person name="Davenport K.W."/>
            <person name="Davis C.B."/>
            <person name="Inglis T.J."/>
            <person name="Kaestli M."/>
            <person name="Koren S."/>
            <person name="Mayo M."/>
            <person name="Merritt A.J."/>
            <person name="Price E.P."/>
            <person name="Sarovich D.S."/>
            <person name="Warner J."/>
            <person name="Rosovitz M.J."/>
        </authorList>
    </citation>
    <scope>NUCLEOTIDE SEQUENCE [LARGE SCALE GENOMIC DNA]</scope>
    <source>
        <strain evidence="9">DSM 2030</strain>
    </source>
</reference>
<keyword evidence="3 6" id="KW-0694">RNA-binding</keyword>
<dbReference type="OrthoDB" id="9811381at2"/>
<dbReference type="GO" id="GO:0005829">
    <property type="term" value="C:cytosol"/>
    <property type="evidence" value="ECO:0007669"/>
    <property type="project" value="TreeGrafter"/>
</dbReference>
<dbReference type="Gene3D" id="1.10.940.10">
    <property type="entry name" value="NusB-like"/>
    <property type="match status" value="1"/>
</dbReference>
<dbReference type="GO" id="GO:0003723">
    <property type="term" value="F:RNA binding"/>
    <property type="evidence" value="ECO:0007669"/>
    <property type="project" value="UniProtKB-UniRule"/>
</dbReference>
<evidence type="ECO:0000259" key="7">
    <source>
        <dbReference type="Pfam" id="PF01029"/>
    </source>
</evidence>
<evidence type="ECO:0000256" key="5">
    <source>
        <dbReference type="ARBA" id="ARBA00023163"/>
    </source>
</evidence>
<dbReference type="STRING" id="2325.TKV_c12080"/>
<dbReference type="RefSeq" id="WP_049685146.1">
    <property type="nucleotide sequence ID" value="NZ_CP009170.1"/>
</dbReference>
<evidence type="ECO:0000256" key="4">
    <source>
        <dbReference type="ARBA" id="ARBA00023015"/>
    </source>
</evidence>
<keyword evidence="9" id="KW-1185">Reference proteome</keyword>
<dbReference type="HAMAP" id="MF_00073">
    <property type="entry name" value="NusB"/>
    <property type="match status" value="1"/>
</dbReference>
<evidence type="ECO:0000256" key="2">
    <source>
        <dbReference type="ARBA" id="ARBA00022814"/>
    </source>
</evidence>
<evidence type="ECO:0000313" key="8">
    <source>
        <dbReference type="EMBL" id="AIS52379.1"/>
    </source>
</evidence>
<evidence type="ECO:0000313" key="9">
    <source>
        <dbReference type="Proteomes" id="UP000029669"/>
    </source>
</evidence>
<sequence>MNRTEAREWVVKMLYQYDVSRLPVSKIFENFYKDNDPGQQKEYIESTVVEVINHLQEIDKEIEKYSESWAINRMPKIDLAILRCSIYEILYREDIPISVSINEAVEIAKKYSTENSPAFINGLLGAFVRDKGLEEGETNDN</sequence>
<dbReference type="NCBIfam" id="TIGR01951">
    <property type="entry name" value="nusB"/>
    <property type="match status" value="1"/>
</dbReference>
<proteinExistence type="inferred from homology"/>
<feature type="domain" description="NusB/RsmB/TIM44" evidence="7">
    <location>
        <begin position="5"/>
        <end position="129"/>
    </location>
</feature>
<dbReference type="HOGENOM" id="CLU_087843_3_3_9"/>
<dbReference type="SUPFAM" id="SSF48013">
    <property type="entry name" value="NusB-like"/>
    <property type="match status" value="1"/>
</dbReference>
<dbReference type="Proteomes" id="UP000029669">
    <property type="component" value="Chromosome"/>
</dbReference>
<evidence type="ECO:0000256" key="3">
    <source>
        <dbReference type="ARBA" id="ARBA00022884"/>
    </source>
</evidence>
<name>A0A097ARE0_THEKI</name>
<dbReference type="GO" id="GO:0031564">
    <property type="term" value="P:transcription antitermination"/>
    <property type="evidence" value="ECO:0007669"/>
    <property type="project" value="UniProtKB-KW"/>
</dbReference>
<dbReference type="AlphaFoldDB" id="A0A097ARE0"/>
<dbReference type="PANTHER" id="PTHR11078:SF3">
    <property type="entry name" value="ANTITERMINATION NUSB DOMAIN-CONTAINING PROTEIN"/>
    <property type="match status" value="1"/>
</dbReference>
<dbReference type="GO" id="GO:0006353">
    <property type="term" value="P:DNA-templated transcription termination"/>
    <property type="evidence" value="ECO:0007669"/>
    <property type="project" value="UniProtKB-UniRule"/>
</dbReference>
<comment type="similarity">
    <text evidence="1 6">Belongs to the NusB family.</text>
</comment>
<accession>A0A097ARE0</accession>
<organism evidence="8 9">
    <name type="scientific">Thermoanaerobacter kivui</name>
    <name type="common">Acetogenium kivui</name>
    <dbReference type="NCBI Taxonomy" id="2325"/>
    <lineage>
        <taxon>Bacteria</taxon>
        <taxon>Bacillati</taxon>
        <taxon>Bacillota</taxon>
        <taxon>Clostridia</taxon>
        <taxon>Thermoanaerobacterales</taxon>
        <taxon>Thermoanaerobacteraceae</taxon>
        <taxon>Thermoanaerobacter</taxon>
    </lineage>
</organism>
<dbReference type="KEGG" id="tki:TKV_c12080"/>
<protein>
    <recommendedName>
        <fullName evidence="6">Transcription antitermination protein NusB</fullName>
    </recommendedName>
    <alternativeName>
        <fullName evidence="6">Antitermination factor NusB</fullName>
    </alternativeName>
</protein>
<dbReference type="PANTHER" id="PTHR11078">
    <property type="entry name" value="N UTILIZATION SUBSTANCE PROTEIN B-RELATED"/>
    <property type="match status" value="1"/>
</dbReference>
<evidence type="ECO:0000256" key="1">
    <source>
        <dbReference type="ARBA" id="ARBA00005952"/>
    </source>
</evidence>
<dbReference type="EMBL" id="CP009170">
    <property type="protein sequence ID" value="AIS52379.1"/>
    <property type="molecule type" value="Genomic_DNA"/>
</dbReference>
<keyword evidence="4 6" id="KW-0805">Transcription regulation</keyword>
<keyword evidence="2 6" id="KW-0889">Transcription antitermination</keyword>
<comment type="function">
    <text evidence="6">Involved in transcription antitermination. Required for transcription of ribosomal RNA (rRNA) genes. Binds specifically to the boxA antiterminator sequence of the ribosomal RNA (rrn) operons.</text>
</comment>
<dbReference type="InterPro" id="IPR006027">
    <property type="entry name" value="NusB_RsmB_TIM44"/>
</dbReference>
<dbReference type="InterPro" id="IPR011605">
    <property type="entry name" value="NusB_fam"/>
</dbReference>
<dbReference type="InterPro" id="IPR035926">
    <property type="entry name" value="NusB-like_sf"/>
</dbReference>
<evidence type="ECO:0000256" key="6">
    <source>
        <dbReference type="HAMAP-Rule" id="MF_00073"/>
    </source>
</evidence>